<feature type="compositionally biased region" description="Polar residues" evidence="1">
    <location>
        <begin position="792"/>
        <end position="803"/>
    </location>
</feature>
<feature type="compositionally biased region" description="Low complexity" evidence="1">
    <location>
        <begin position="889"/>
        <end position="904"/>
    </location>
</feature>
<accession>A0A2A2KUA6</accession>
<feature type="compositionally biased region" description="Polar residues" evidence="1">
    <location>
        <begin position="665"/>
        <end position="689"/>
    </location>
</feature>
<evidence type="ECO:0000256" key="1">
    <source>
        <dbReference type="SAM" id="MobiDB-lite"/>
    </source>
</evidence>
<feature type="compositionally biased region" description="Low complexity" evidence="1">
    <location>
        <begin position="1342"/>
        <end position="1352"/>
    </location>
</feature>
<feature type="compositionally biased region" description="Low complexity" evidence="1">
    <location>
        <begin position="695"/>
        <end position="706"/>
    </location>
</feature>
<feature type="compositionally biased region" description="Low complexity" evidence="1">
    <location>
        <begin position="1293"/>
        <end position="1320"/>
    </location>
</feature>
<evidence type="ECO:0000313" key="3">
    <source>
        <dbReference type="Proteomes" id="UP000218231"/>
    </source>
</evidence>
<feature type="compositionally biased region" description="Low complexity" evidence="1">
    <location>
        <begin position="1087"/>
        <end position="1098"/>
    </location>
</feature>
<feature type="compositionally biased region" description="Low complexity" evidence="1">
    <location>
        <begin position="916"/>
        <end position="932"/>
    </location>
</feature>
<feature type="region of interest" description="Disordered" evidence="1">
    <location>
        <begin position="885"/>
        <end position="1066"/>
    </location>
</feature>
<organism evidence="2 3">
    <name type="scientific">Diploscapter pachys</name>
    <dbReference type="NCBI Taxonomy" id="2018661"/>
    <lineage>
        <taxon>Eukaryota</taxon>
        <taxon>Metazoa</taxon>
        <taxon>Ecdysozoa</taxon>
        <taxon>Nematoda</taxon>
        <taxon>Chromadorea</taxon>
        <taxon>Rhabditida</taxon>
        <taxon>Rhabditina</taxon>
        <taxon>Rhabditomorpha</taxon>
        <taxon>Rhabditoidea</taxon>
        <taxon>Rhabditidae</taxon>
        <taxon>Diploscapter</taxon>
    </lineage>
</organism>
<feature type="compositionally biased region" description="Low complexity" evidence="1">
    <location>
        <begin position="956"/>
        <end position="972"/>
    </location>
</feature>
<feature type="compositionally biased region" description="Polar residues" evidence="1">
    <location>
        <begin position="826"/>
        <end position="835"/>
    </location>
</feature>
<dbReference type="OrthoDB" id="5778006at2759"/>
<feature type="region of interest" description="Disordered" evidence="1">
    <location>
        <begin position="501"/>
        <end position="551"/>
    </location>
</feature>
<comment type="caution">
    <text evidence="2">The sequence shown here is derived from an EMBL/GenBank/DDBJ whole genome shotgun (WGS) entry which is preliminary data.</text>
</comment>
<feature type="compositionally biased region" description="Basic and acidic residues" evidence="1">
    <location>
        <begin position="507"/>
        <end position="539"/>
    </location>
</feature>
<feature type="compositionally biased region" description="Polar residues" evidence="1">
    <location>
        <begin position="1251"/>
        <end position="1266"/>
    </location>
</feature>
<feature type="compositionally biased region" description="Acidic residues" evidence="1">
    <location>
        <begin position="933"/>
        <end position="942"/>
    </location>
</feature>
<protein>
    <submittedName>
        <fullName evidence="2">Uncharacterized protein</fullName>
    </submittedName>
</protein>
<feature type="compositionally biased region" description="Low complexity" evidence="1">
    <location>
        <begin position="996"/>
        <end position="1017"/>
    </location>
</feature>
<feature type="compositionally biased region" description="Basic residues" evidence="1">
    <location>
        <begin position="806"/>
        <end position="816"/>
    </location>
</feature>
<feature type="region of interest" description="Disordered" evidence="1">
    <location>
        <begin position="772"/>
        <end position="855"/>
    </location>
</feature>
<feature type="region of interest" description="Disordered" evidence="1">
    <location>
        <begin position="1087"/>
        <end position="1489"/>
    </location>
</feature>
<feature type="region of interest" description="Disordered" evidence="1">
    <location>
        <begin position="649"/>
        <end position="713"/>
    </location>
</feature>
<evidence type="ECO:0000313" key="2">
    <source>
        <dbReference type="EMBL" id="PAV77530.1"/>
    </source>
</evidence>
<keyword evidence="3" id="KW-1185">Reference proteome</keyword>
<feature type="compositionally biased region" description="Basic and acidic residues" evidence="1">
    <location>
        <begin position="1272"/>
        <end position="1292"/>
    </location>
</feature>
<name>A0A2A2KUA6_9BILA</name>
<feature type="compositionally biased region" description="Polar residues" evidence="1">
    <location>
        <begin position="540"/>
        <end position="551"/>
    </location>
</feature>
<feature type="compositionally biased region" description="Low complexity" evidence="1">
    <location>
        <begin position="1150"/>
        <end position="1163"/>
    </location>
</feature>
<feature type="compositionally biased region" description="Low complexity" evidence="1">
    <location>
        <begin position="1125"/>
        <end position="1142"/>
    </location>
</feature>
<feature type="compositionally biased region" description="Basic and acidic residues" evidence="1">
    <location>
        <begin position="1182"/>
        <end position="1233"/>
    </location>
</feature>
<dbReference type="Proteomes" id="UP000218231">
    <property type="component" value="Unassembled WGS sequence"/>
</dbReference>
<gene>
    <name evidence="2" type="ORF">WR25_02555</name>
</gene>
<dbReference type="STRING" id="2018661.A0A2A2KUA6"/>
<sequence>MSGVYGEDTDLERIDLEMRLEKIRQTSEKLSWDGFNQSQRRNLMEKKLTFDAETRMDVIQAIASMKRNIPIDTRADLPSKLRQLADSLDCSITAQQGVFTLRSTELILEIQAENSLVTSCRIGYFNRSMIPSPEIQQYLNDNNYAALRTAIQSMLFAVPSTHQSVEKQACVLALELIESDLLTDLPSGNSPLPLCSINQLPRGVMRPRTPIRPPRIFYVVDPSYVKSVRRDVTQDSDFDVLPYLELSIVQNDKDTELPAGGPGNPWSQVRPSPSCVCLKFCEPFLFSFTNWRRMEKFLVKPSIIRSHVNLFRYMSSYNFKESSLILRTRFPEGRPEHKYLMESENLKEERDVIIGEIYLKDIRNIDKILSIVRAQWKLNSVWESVLAMCHKKWKGSASIEVKLTPAIDASGIECSFSADNTVHIVSISIPVGGDWQVVTKTTNGETLDKKLDEKLTKILIISCSLPVCLAAATDYLKATPTPDEVVRPAVVKTEEELSLPHKLKNWSSEEKDEERGQGRDAETRQTKQEDMDTDMKSESVDPSPSNASNQSQFIDKVGRLWLSDVTNTKKRAVTTPDYKYDIESDEEPLGLLSSFKEIDECLKEPTPTKPDLRSHRNMSTDIASAVSELEHLREGLKFDEYSGSGFGTPTSHYGDFRPPFESPRHPSQYSGPSQPGMSSFNTPYTASPNQPYPMGQAAGFQPGQQPLSTQGGHVQLSPLESARLRLGNTISASMAVSMATASGQIAPGSGSTSAGSGSNTADVFDFAADEKSPMSAYNSPQTAYPPYGGFQTGSPLGQSQQMRGQVPKRRGGRGRRSSNMGDRLSTESQESNSSERGGRTARRPRGSRKAAQAAAVAGMTHADMVGAAADRPQFNRSFSDYAQQMQYKLSTSQPPTPQTLTSTSGVAPGTAPAPVSSGSRESTRGSTTYGSPFDEESDEECDPPPPPKPIGQNQPSSRSNQFQDSQFSQGQSLPQLTAQKPIKMEDSSAFQSPRPSASGSTDSATATPAESPASSASLQPPVLHPITTTAPSSAITQPFPSVTTTAESTASALAAAPTRTQPSRKQSLEAGFLQIFAISNKLLRNSQVQQQPAVPKPKNFSDIYDDGTSSPPFASAEKADKMPPQLTAAVTSSSTTVAQTLSPQMSASPKDNSNDSTSSATSKTIGEKLVLKIPFPKQPSEANREKVKALKKERKANKEKIVKEVKDPIKGKERVRERKRRAGDDSLSKEREVKKHKSSDAGTSLDKMAKTPTTPVNKPLQFSNPLKNFKIPKKDTTEESKDKDKESKETKEPSTPTGSGPSSSFQSSTPSASSIPLPAGAGPPPPPRSILKKSSSSTDYNPPIASPSSSHPSLPPYAIGPGGRAVPLPPLPMGNRRGNRPISGGRGMPPHIGDHMRRPYPMGVPAQGAYMHGEAYKVPPRSQVPPPPPYANSSNPGAWVRPPAGAGSNQPYQPAKRDSPQDTPKSPSPEGMQIEDANSPEDSLRIADD</sequence>
<proteinExistence type="predicted"/>
<feature type="compositionally biased region" description="Basic residues" evidence="1">
    <location>
        <begin position="839"/>
        <end position="848"/>
    </location>
</feature>
<feature type="compositionally biased region" description="Polar residues" evidence="1">
    <location>
        <begin position="1026"/>
        <end position="1040"/>
    </location>
</feature>
<reference evidence="2 3" key="1">
    <citation type="journal article" date="2017" name="Curr. Biol.">
        <title>Genome architecture and evolution of a unichromosomal asexual nematode.</title>
        <authorList>
            <person name="Fradin H."/>
            <person name="Zegar C."/>
            <person name="Gutwein M."/>
            <person name="Lucas J."/>
            <person name="Kovtun M."/>
            <person name="Corcoran D."/>
            <person name="Baugh L.R."/>
            <person name="Kiontke K."/>
            <person name="Gunsalus K."/>
            <person name="Fitch D.H."/>
            <person name="Piano F."/>
        </authorList>
    </citation>
    <scope>NUCLEOTIDE SEQUENCE [LARGE SCALE GENOMIC DNA]</scope>
    <source>
        <strain evidence="2">PF1309</strain>
    </source>
</reference>
<feature type="compositionally biased region" description="Low complexity" evidence="1">
    <location>
        <begin position="1041"/>
        <end position="1060"/>
    </location>
</feature>
<dbReference type="EMBL" id="LIAE01007695">
    <property type="protein sequence ID" value="PAV77530.1"/>
    <property type="molecule type" value="Genomic_DNA"/>
</dbReference>